<proteinExistence type="inferred from homology"/>
<dbReference type="InterPro" id="IPR051951">
    <property type="entry name" value="UNC-93_regulatory"/>
</dbReference>
<feature type="non-terminal residue" evidence="3">
    <location>
        <position position="1"/>
    </location>
</feature>
<dbReference type="Proteomes" id="UP001529510">
    <property type="component" value="Unassembled WGS sequence"/>
</dbReference>
<keyword evidence="2" id="KW-0812">Transmembrane</keyword>
<evidence type="ECO:0000313" key="4">
    <source>
        <dbReference type="Proteomes" id="UP001529510"/>
    </source>
</evidence>
<name>A0ABD0NSX5_CIRMR</name>
<keyword evidence="2" id="KW-0472">Membrane</keyword>
<reference evidence="3 4" key="1">
    <citation type="submission" date="2024-05" db="EMBL/GenBank/DDBJ databases">
        <title>Genome sequencing and assembly of Indian major carp, Cirrhinus mrigala (Hamilton, 1822).</title>
        <authorList>
            <person name="Mohindra V."/>
            <person name="Chowdhury L.M."/>
            <person name="Lal K."/>
            <person name="Jena J.K."/>
        </authorList>
    </citation>
    <scope>NUCLEOTIDE SEQUENCE [LARGE SCALE GENOMIC DNA]</scope>
    <source>
        <strain evidence="3">CM1030</strain>
        <tissue evidence="3">Blood</tissue>
    </source>
</reference>
<accession>A0ABD0NSX5</accession>
<evidence type="ECO:0008006" key="5">
    <source>
        <dbReference type="Google" id="ProtNLM"/>
    </source>
</evidence>
<keyword evidence="4" id="KW-1185">Reference proteome</keyword>
<feature type="transmembrane region" description="Helical" evidence="2">
    <location>
        <begin position="20"/>
        <end position="47"/>
    </location>
</feature>
<feature type="non-terminal residue" evidence="3">
    <location>
        <position position="90"/>
    </location>
</feature>
<sequence length="90" mass="10511">AAFANYRMWESLGFVIAFAYSTYICLSIKIYICLSVLALTMVTYLYVEYNEYKNPTSSVTYDMEKSEKADFKEMNEKELNEKNVVAQTRL</sequence>
<dbReference type="EMBL" id="JAMKFB020000020">
    <property type="protein sequence ID" value="KAL0165013.1"/>
    <property type="molecule type" value="Genomic_DNA"/>
</dbReference>
<evidence type="ECO:0000256" key="1">
    <source>
        <dbReference type="ARBA" id="ARBA00009172"/>
    </source>
</evidence>
<gene>
    <name evidence="3" type="ORF">M9458_040766</name>
</gene>
<evidence type="ECO:0000313" key="3">
    <source>
        <dbReference type="EMBL" id="KAL0165013.1"/>
    </source>
</evidence>
<dbReference type="PANTHER" id="PTHR19444:SF13">
    <property type="entry name" value="PROTEIN UNC-93 HOMOLOG A"/>
    <property type="match status" value="1"/>
</dbReference>
<evidence type="ECO:0000256" key="2">
    <source>
        <dbReference type="SAM" id="Phobius"/>
    </source>
</evidence>
<organism evidence="3 4">
    <name type="scientific">Cirrhinus mrigala</name>
    <name type="common">Mrigala</name>
    <dbReference type="NCBI Taxonomy" id="683832"/>
    <lineage>
        <taxon>Eukaryota</taxon>
        <taxon>Metazoa</taxon>
        <taxon>Chordata</taxon>
        <taxon>Craniata</taxon>
        <taxon>Vertebrata</taxon>
        <taxon>Euteleostomi</taxon>
        <taxon>Actinopterygii</taxon>
        <taxon>Neopterygii</taxon>
        <taxon>Teleostei</taxon>
        <taxon>Ostariophysi</taxon>
        <taxon>Cypriniformes</taxon>
        <taxon>Cyprinidae</taxon>
        <taxon>Labeoninae</taxon>
        <taxon>Labeonini</taxon>
        <taxon>Cirrhinus</taxon>
    </lineage>
</organism>
<comment type="caution">
    <text evidence="3">The sequence shown here is derived from an EMBL/GenBank/DDBJ whole genome shotgun (WGS) entry which is preliminary data.</text>
</comment>
<comment type="similarity">
    <text evidence="1">Belongs to the unc-93 family.</text>
</comment>
<dbReference type="PANTHER" id="PTHR19444">
    <property type="entry name" value="UNC-93 RELATED"/>
    <property type="match status" value="1"/>
</dbReference>
<dbReference type="AlphaFoldDB" id="A0ABD0NSX5"/>
<protein>
    <recommendedName>
        <fullName evidence="5">Reticulon-like protein</fullName>
    </recommendedName>
</protein>
<keyword evidence="2" id="KW-1133">Transmembrane helix</keyword>